<dbReference type="EMBL" id="HBIO01023810">
    <property type="protein sequence ID" value="CAE0473440.1"/>
    <property type="molecule type" value="Transcribed_RNA"/>
</dbReference>
<organism evidence="1">
    <name type="scientific">Chaetoceros debilis</name>
    <dbReference type="NCBI Taxonomy" id="122233"/>
    <lineage>
        <taxon>Eukaryota</taxon>
        <taxon>Sar</taxon>
        <taxon>Stramenopiles</taxon>
        <taxon>Ochrophyta</taxon>
        <taxon>Bacillariophyta</taxon>
        <taxon>Coscinodiscophyceae</taxon>
        <taxon>Chaetocerotophycidae</taxon>
        <taxon>Chaetocerotales</taxon>
        <taxon>Chaetocerotaceae</taxon>
        <taxon>Chaetoceros</taxon>
    </lineage>
</organism>
<sequence length="109" mass="12995">MVGWRARIEMYGFVYTDDYIIPNEYTCTTNRHKGNECKNQIPVDVQDKDEGTRVYDPVYIYYRIACWYSLIHSSRLNHNMRIFFPRVDVIYMSGDNPHVHCCCGEENNK</sequence>
<reference evidence="1" key="1">
    <citation type="submission" date="2021-01" db="EMBL/GenBank/DDBJ databases">
        <authorList>
            <person name="Corre E."/>
            <person name="Pelletier E."/>
            <person name="Niang G."/>
            <person name="Scheremetjew M."/>
            <person name="Finn R."/>
            <person name="Kale V."/>
            <person name="Holt S."/>
            <person name="Cochrane G."/>
            <person name="Meng A."/>
            <person name="Brown T."/>
            <person name="Cohen L."/>
        </authorList>
    </citation>
    <scope>NUCLEOTIDE SEQUENCE</scope>
    <source>
        <strain evidence="1">MM31A-1</strain>
    </source>
</reference>
<evidence type="ECO:0000313" key="1">
    <source>
        <dbReference type="EMBL" id="CAE0473440.1"/>
    </source>
</evidence>
<accession>A0A7S3QDP8</accession>
<protein>
    <submittedName>
        <fullName evidence="1">Uncharacterized protein</fullName>
    </submittedName>
</protein>
<proteinExistence type="predicted"/>
<gene>
    <name evidence="1" type="ORF">CDEB00056_LOCUS18293</name>
</gene>
<name>A0A7S3QDP8_9STRA</name>
<dbReference type="AlphaFoldDB" id="A0A7S3QDP8"/>